<comment type="similarity">
    <text evidence="20">Belongs to the AccA family.</text>
</comment>
<reference evidence="24 25" key="1">
    <citation type="submission" date="2019-03" db="EMBL/GenBank/DDBJ databases">
        <title>Genomic Encyclopedia of Type Strains, Phase IV (KMG-IV): sequencing the most valuable type-strain genomes for metagenomic binning, comparative biology and taxonomic classification.</title>
        <authorList>
            <person name="Goeker M."/>
        </authorList>
    </citation>
    <scope>NUCLEOTIDE SEQUENCE [LARGE SCALE GENOMIC DNA]</scope>
    <source>
        <strain evidence="24 25">DSM 44496</strain>
    </source>
</reference>
<organism evidence="24 25">
    <name type="scientific">Nocardia ignorata</name>
    <dbReference type="NCBI Taxonomy" id="145285"/>
    <lineage>
        <taxon>Bacteria</taxon>
        <taxon>Bacillati</taxon>
        <taxon>Actinomycetota</taxon>
        <taxon>Actinomycetes</taxon>
        <taxon>Mycobacteriales</taxon>
        <taxon>Nocardiaceae</taxon>
        <taxon>Nocardia</taxon>
    </lineage>
</organism>
<keyword evidence="15 20" id="KW-0067">ATP-binding</keyword>
<dbReference type="GO" id="GO:2001295">
    <property type="term" value="P:malonyl-CoA biosynthetic process"/>
    <property type="evidence" value="ECO:0007669"/>
    <property type="project" value="UniProtKB-UniRule"/>
</dbReference>
<evidence type="ECO:0000256" key="17">
    <source>
        <dbReference type="ARBA" id="ARBA00023160"/>
    </source>
</evidence>
<dbReference type="EMBL" id="SNXK01000001">
    <property type="protein sequence ID" value="TDP41625.1"/>
    <property type="molecule type" value="Genomic_DNA"/>
</dbReference>
<dbReference type="NCBIfam" id="NF041504">
    <property type="entry name" value="AccA_sub"/>
    <property type="match status" value="1"/>
</dbReference>
<evidence type="ECO:0000256" key="6">
    <source>
        <dbReference type="ARBA" id="ARBA00011664"/>
    </source>
</evidence>
<dbReference type="Pfam" id="PF17848">
    <property type="entry name" value="Zn_ribbon_ACC"/>
    <property type="match status" value="1"/>
</dbReference>
<comment type="similarity">
    <text evidence="3 21">Belongs to the AccD/PCCB family.</text>
</comment>
<sequence>MTEVIDTIGRQGTDQDITWTKCPSCAEYQYKPQLERNLRVCTRCGHHLRIGAHRRLALLLDENSWTPGSYDDIETRDVLDFRDHKSYRQRLAQARAKTGEYDAAVFGLGTLDGRRLVVAAMEFGFMGGSMGSAVGEVITRAAELALAQRLPLLLCCASGGARMQEGSLSLMQMAKTSQAIGRLHEAGLLVVCLLTDPTFGGVTASFAMLGDVLVAEPGALIGFAGPGVISQTIGEDLPPGFQTAEFLLAHGLIDAVVPRAQLRAYLAKVLAAHAPDTPLGPLLPPVTVTDSAQVSPRPAAKVVKVARDQARPTTLSFAAVAFDTFVELRGDRMFADSSALVGGLATLGGRAVMLIGHEKGSDTRESIARNFGMPEPEGYRKALRLMRHAAKFGMPIVTLIDTPGAYPGVGAEERGQAGAIARAIMESSRLPVPIVTVVTGEGGSGGALALGVADTVLMFENSYYSVISPEGCAAILWGDRAAAGTAAEALKLTAADLLSLGVVDGVIPEDAEGGPDIVRMAGDLRAALSNALTALSTVPGPDLIEARYRKFRKFGS</sequence>
<evidence type="ECO:0000313" key="24">
    <source>
        <dbReference type="EMBL" id="TDP41625.1"/>
    </source>
</evidence>
<evidence type="ECO:0000256" key="12">
    <source>
        <dbReference type="ARBA" id="ARBA00022771"/>
    </source>
</evidence>
<feature type="domain" description="CoA carboxyltransferase N-terminal" evidence="22">
    <location>
        <begin position="18"/>
        <end position="288"/>
    </location>
</feature>
<evidence type="ECO:0000256" key="8">
    <source>
        <dbReference type="ARBA" id="ARBA00022516"/>
    </source>
</evidence>
<keyword evidence="11 20" id="KW-0547">Nucleotide-binding</keyword>
<evidence type="ECO:0000256" key="18">
    <source>
        <dbReference type="ARBA" id="ARBA00025280"/>
    </source>
</evidence>
<comment type="subcellular location">
    <subcellularLocation>
        <location evidence="1 20">Cytoplasm</location>
    </subcellularLocation>
</comment>
<evidence type="ECO:0000313" key="25">
    <source>
        <dbReference type="Proteomes" id="UP000295087"/>
    </source>
</evidence>
<evidence type="ECO:0000256" key="2">
    <source>
        <dbReference type="ARBA" id="ARBA00004956"/>
    </source>
</evidence>
<accession>A0A4R6PS11</accession>
<comment type="caution">
    <text evidence="24">The sequence shown here is derived from an EMBL/GenBank/DDBJ whole genome shotgun (WGS) entry which is preliminary data.</text>
</comment>
<dbReference type="NCBIfam" id="TIGR00515">
    <property type="entry name" value="accD"/>
    <property type="match status" value="1"/>
</dbReference>
<dbReference type="GO" id="GO:0005524">
    <property type="term" value="F:ATP binding"/>
    <property type="evidence" value="ECO:0007669"/>
    <property type="project" value="UniProtKB-KW"/>
</dbReference>
<dbReference type="SUPFAM" id="SSF52096">
    <property type="entry name" value="ClpP/crotonase"/>
    <property type="match status" value="2"/>
</dbReference>
<dbReference type="GO" id="GO:0009317">
    <property type="term" value="C:acetyl-CoA carboxylase complex"/>
    <property type="evidence" value="ECO:0007669"/>
    <property type="project" value="InterPro"/>
</dbReference>
<feature type="binding site" evidence="21">
    <location>
        <position position="25"/>
    </location>
    <ligand>
        <name>Zn(2+)</name>
        <dbReference type="ChEBI" id="CHEBI:29105"/>
    </ligand>
</feature>
<evidence type="ECO:0000256" key="14">
    <source>
        <dbReference type="ARBA" id="ARBA00022833"/>
    </source>
</evidence>
<gene>
    <name evidence="20" type="primary">accA</name>
    <name evidence="21" type="synonym">accD</name>
    <name evidence="24" type="ORF">DFR75_101728</name>
</gene>
<keyword evidence="17 20" id="KW-0275">Fatty acid biosynthesis</keyword>
<comment type="catalytic activity">
    <reaction evidence="19 20">
        <text>N(6)-carboxybiotinyl-L-lysyl-[protein] + acetyl-CoA = N(6)-biotinyl-L-lysyl-[protein] + malonyl-CoA</text>
        <dbReference type="Rhea" id="RHEA:54728"/>
        <dbReference type="Rhea" id="RHEA-COMP:10505"/>
        <dbReference type="Rhea" id="RHEA-COMP:10506"/>
        <dbReference type="ChEBI" id="CHEBI:57288"/>
        <dbReference type="ChEBI" id="CHEBI:57384"/>
        <dbReference type="ChEBI" id="CHEBI:83144"/>
        <dbReference type="ChEBI" id="CHEBI:83145"/>
        <dbReference type="EC" id="2.1.3.15"/>
    </reaction>
</comment>
<dbReference type="NCBIfam" id="NF004344">
    <property type="entry name" value="PRK05724.1"/>
    <property type="match status" value="1"/>
</dbReference>
<dbReference type="GO" id="GO:0006633">
    <property type="term" value="P:fatty acid biosynthetic process"/>
    <property type="evidence" value="ECO:0007669"/>
    <property type="project" value="UniProtKB-KW"/>
</dbReference>
<feature type="binding site" evidence="21">
    <location>
        <position position="22"/>
    </location>
    <ligand>
        <name>Zn(2+)</name>
        <dbReference type="ChEBI" id="CHEBI:29105"/>
    </ligand>
</feature>
<dbReference type="PANTHER" id="PTHR42853">
    <property type="entry name" value="ACETYL-COENZYME A CARBOXYLASE CARBOXYL TRANSFERASE SUBUNIT ALPHA"/>
    <property type="match status" value="1"/>
</dbReference>
<evidence type="ECO:0000256" key="1">
    <source>
        <dbReference type="ARBA" id="ARBA00004496"/>
    </source>
</evidence>
<keyword evidence="10 21" id="KW-0479">Metal-binding</keyword>
<evidence type="ECO:0000256" key="20">
    <source>
        <dbReference type="HAMAP-Rule" id="MF_00823"/>
    </source>
</evidence>
<dbReference type="AlphaFoldDB" id="A0A4R6PS11"/>
<evidence type="ECO:0000256" key="16">
    <source>
        <dbReference type="ARBA" id="ARBA00023098"/>
    </source>
</evidence>
<keyword evidence="16 20" id="KW-0443">Lipid metabolism</keyword>
<dbReference type="PANTHER" id="PTHR42853:SF3">
    <property type="entry name" value="ACETYL-COENZYME A CARBOXYLASE CARBOXYL TRANSFERASE SUBUNIT ALPHA, CHLOROPLASTIC"/>
    <property type="match status" value="1"/>
</dbReference>
<dbReference type="InterPro" id="IPR029045">
    <property type="entry name" value="ClpP/crotonase-like_dom_sf"/>
</dbReference>
<dbReference type="InterPro" id="IPR001095">
    <property type="entry name" value="Acetyl_CoA_COase_a_su"/>
</dbReference>
<dbReference type="GO" id="GO:0016743">
    <property type="term" value="F:carboxyl- or carbamoyltransferase activity"/>
    <property type="evidence" value="ECO:0007669"/>
    <property type="project" value="UniProtKB-UniRule"/>
</dbReference>
<evidence type="ECO:0000256" key="3">
    <source>
        <dbReference type="ARBA" id="ARBA00006102"/>
    </source>
</evidence>
<feature type="zinc finger region" description="C4-type" evidence="21">
    <location>
        <begin position="22"/>
        <end position="44"/>
    </location>
</feature>
<evidence type="ECO:0000259" key="23">
    <source>
        <dbReference type="PROSITE" id="PS50989"/>
    </source>
</evidence>
<feature type="domain" description="CoA carboxyltransferase C-terminal" evidence="23">
    <location>
        <begin position="274"/>
        <end position="534"/>
    </location>
</feature>
<dbReference type="HAMAP" id="MF_00823">
    <property type="entry name" value="AcetylCoA_CT_alpha"/>
    <property type="match status" value="1"/>
</dbReference>
<evidence type="ECO:0000256" key="21">
    <source>
        <dbReference type="HAMAP-Rule" id="MF_01395"/>
    </source>
</evidence>
<evidence type="ECO:0000256" key="7">
    <source>
        <dbReference type="ARBA" id="ARBA00022490"/>
    </source>
</evidence>
<evidence type="ECO:0000256" key="13">
    <source>
        <dbReference type="ARBA" id="ARBA00022832"/>
    </source>
</evidence>
<evidence type="ECO:0000256" key="11">
    <source>
        <dbReference type="ARBA" id="ARBA00022741"/>
    </source>
</evidence>
<dbReference type="PROSITE" id="PS50980">
    <property type="entry name" value="COA_CT_NTER"/>
    <property type="match status" value="1"/>
</dbReference>
<dbReference type="UniPathway" id="UPA00655">
    <property type="reaction ID" value="UER00711"/>
</dbReference>
<dbReference type="InterPro" id="IPR011763">
    <property type="entry name" value="COA_CT_C"/>
</dbReference>
<comment type="cofactor">
    <cofactor evidence="21">
        <name>Zn(2+)</name>
        <dbReference type="ChEBI" id="CHEBI:29105"/>
    </cofactor>
    <text evidence="21">Binds 1 zinc ion per subunit.</text>
</comment>
<dbReference type="GO" id="GO:0003989">
    <property type="term" value="F:acetyl-CoA carboxylase activity"/>
    <property type="evidence" value="ECO:0007669"/>
    <property type="project" value="InterPro"/>
</dbReference>
<evidence type="ECO:0000256" key="9">
    <source>
        <dbReference type="ARBA" id="ARBA00022679"/>
    </source>
</evidence>
<comment type="function">
    <text evidence="20">Component of the acetyl coenzyme A carboxylase (ACC) complex. First, biotin carboxylase catalyzes the carboxylation of biotin on its carrier protein (BCCP) and then the CO(2) group is transferred by the carboxyltransferase to acetyl-CoA to form malonyl-CoA.</text>
</comment>
<comment type="similarity">
    <text evidence="4">In the C-terminal section; belongs to the AccA family.</text>
</comment>
<dbReference type="HAMAP" id="MF_01395">
    <property type="entry name" value="AcetylCoA_CT_beta"/>
    <property type="match status" value="1"/>
</dbReference>
<keyword evidence="8 20" id="KW-0444">Lipid biosynthesis</keyword>
<dbReference type="PRINTS" id="PR01069">
    <property type="entry name" value="ACCCTRFRASEA"/>
</dbReference>
<dbReference type="Proteomes" id="UP000295087">
    <property type="component" value="Unassembled WGS sequence"/>
</dbReference>
<comment type="similarity">
    <text evidence="5">In the N-terminal section; belongs to the AccD/PCCB family.</text>
</comment>
<dbReference type="InterPro" id="IPR011762">
    <property type="entry name" value="COA_CT_N"/>
</dbReference>
<evidence type="ECO:0000256" key="10">
    <source>
        <dbReference type="ARBA" id="ARBA00022723"/>
    </source>
</evidence>
<protein>
    <recommendedName>
        <fullName evidence="20 21">Multifunctional fusion protein</fullName>
    </recommendedName>
    <domain>
        <recommendedName>
            <fullName evidence="20">Acetyl-coenzyme A carboxylase carboxyl transferase subunit alpha</fullName>
            <shortName evidence="20">ACCase subunit alpha</shortName>
            <shortName evidence="20">Acetyl-CoA carboxylase carboxyltransferase subunit alpha</shortName>
            <ecNumber evidence="20">2.1.3.15</ecNumber>
        </recommendedName>
    </domain>
    <domain>
        <recommendedName>
            <fullName evidence="21">Acetyl-coenzyme A carboxylase carboxyl transferase subunit beta</fullName>
            <shortName evidence="21">ACCase subunit beta</shortName>
            <shortName evidence="21">Acetyl-CoA carboxylase carboxyltransferase subunit beta</shortName>
        </recommendedName>
    </domain>
</protein>
<evidence type="ECO:0000256" key="4">
    <source>
        <dbReference type="ARBA" id="ARBA00006276"/>
    </source>
</evidence>
<keyword evidence="13 20" id="KW-0276">Fatty acid metabolism</keyword>
<keyword evidence="25" id="KW-1185">Reference proteome</keyword>
<feature type="binding site" evidence="21">
    <location>
        <position position="41"/>
    </location>
    <ligand>
        <name>Zn(2+)</name>
        <dbReference type="ChEBI" id="CHEBI:29105"/>
    </ligand>
</feature>
<dbReference type="EC" id="2.1.3.15" evidence="20"/>
<keyword evidence="7 20" id="KW-0963">Cytoplasm</keyword>
<evidence type="ECO:0000256" key="15">
    <source>
        <dbReference type="ARBA" id="ARBA00022840"/>
    </source>
</evidence>
<comment type="subunit">
    <text evidence="20">Acetyl-CoA carboxylase is a heterohexamer composed of biotin carboxyl carrier protein (AccB), biotin carboxylase (AccC) and two subunits each of ACCase subunit alpha (AccA) and ACCase subunit beta (AccD).</text>
</comment>
<evidence type="ECO:0000259" key="22">
    <source>
        <dbReference type="PROSITE" id="PS50980"/>
    </source>
</evidence>
<dbReference type="PROSITE" id="PS50989">
    <property type="entry name" value="COA_CT_CTER"/>
    <property type="match status" value="1"/>
</dbReference>
<evidence type="ECO:0000256" key="19">
    <source>
        <dbReference type="ARBA" id="ARBA00049152"/>
    </source>
</evidence>
<dbReference type="InterPro" id="IPR041010">
    <property type="entry name" value="Znf-ACC"/>
</dbReference>
<dbReference type="GO" id="GO:0008270">
    <property type="term" value="F:zinc ion binding"/>
    <property type="evidence" value="ECO:0007669"/>
    <property type="project" value="UniProtKB-UniRule"/>
</dbReference>
<keyword evidence="9 20" id="KW-0808">Transferase</keyword>
<dbReference type="Gene3D" id="3.90.226.10">
    <property type="entry name" value="2-enoyl-CoA Hydratase, Chain A, domain 1"/>
    <property type="match status" value="2"/>
</dbReference>
<comment type="subunit">
    <text evidence="6">Acetyl-CoA carboxylase is a heterotetramer composed of biotin carboxyl carrier protein (AccB), biotin carboxylase (AccC) and two subunits of ACCase subunit beta/alpha.</text>
</comment>
<comment type="pathway">
    <text evidence="2 20">Lipid metabolism; malonyl-CoA biosynthesis; malonyl-CoA from acetyl-CoA: step 1/1.</text>
</comment>
<evidence type="ECO:0000256" key="5">
    <source>
        <dbReference type="ARBA" id="ARBA00010284"/>
    </source>
</evidence>
<comment type="function">
    <text evidence="18 21">Component of the acetyl coenzyme A carboxylase (ACC) complex. Biotin carboxylase (BC) catalyzes the carboxylation of biotin on its carrier protein (BCCP) and then the CO(2) group is transferred by the transcarboxylase to acetyl-CoA to form malonyl-CoA.</text>
</comment>
<proteinExistence type="inferred from homology"/>
<keyword evidence="14 21" id="KW-0862">Zinc</keyword>
<dbReference type="RefSeq" id="WP_067492648.1">
    <property type="nucleotide sequence ID" value="NZ_SNXK01000001.1"/>
</dbReference>
<name>A0A4R6PS11_NOCIG</name>
<feature type="binding site" evidence="21">
    <location>
        <position position="44"/>
    </location>
    <ligand>
        <name>Zn(2+)</name>
        <dbReference type="ChEBI" id="CHEBI:29105"/>
    </ligand>
</feature>
<dbReference type="Pfam" id="PF03255">
    <property type="entry name" value="ACCA"/>
    <property type="match status" value="1"/>
</dbReference>
<dbReference type="NCBIfam" id="TIGR00513">
    <property type="entry name" value="accA"/>
    <property type="match status" value="1"/>
</dbReference>
<dbReference type="InterPro" id="IPR000438">
    <property type="entry name" value="Acetyl_CoA_COase_Trfase_b_su"/>
</dbReference>
<keyword evidence="12 21" id="KW-0863">Zinc-finger</keyword>